<dbReference type="AlphaFoldDB" id="A0A0F6RMN8"/>
<dbReference type="PATRIC" id="fig|1641812.3.peg.3180"/>
<gene>
    <name evidence="1" type="ORF">MYAER_3073</name>
</gene>
<evidence type="ECO:0000313" key="2">
    <source>
        <dbReference type="Proteomes" id="UP000034103"/>
    </source>
</evidence>
<dbReference type="InterPro" id="IPR020346">
    <property type="entry name" value="Uncharacterised_15.3kDa"/>
</dbReference>
<evidence type="ECO:0000313" key="1">
    <source>
        <dbReference type="EMBL" id="AKE65413.1"/>
    </source>
</evidence>
<dbReference type="EMBL" id="CP011304">
    <property type="protein sequence ID" value="AKE65413.1"/>
    <property type="molecule type" value="Genomic_DNA"/>
</dbReference>
<reference evidence="1 2" key="1">
    <citation type="journal article" date="2015" name="Genome Announc.">
        <title>Complete Genome Sequence of Microcystis aeruginosa NIES-2549, a Bloom-Forming Cyanobacterium from Lake Kasumigaura, Japan.</title>
        <authorList>
            <person name="Yamaguchi H."/>
            <person name="Suzuki S."/>
            <person name="Tanabe Y."/>
            <person name="Osana Y."/>
            <person name="Shimura Y."/>
            <person name="Ishida K."/>
            <person name="Kawachi M."/>
        </authorList>
    </citation>
    <scope>NUCLEOTIDE SEQUENCE [LARGE SCALE GENOMIC DNA]</scope>
    <source>
        <strain evidence="1 2">NIES-2549</strain>
    </source>
</reference>
<sequence length="309" mass="36013">MGGLRRRINLLVNSLTYRRLTHPTHEFYRGLDDDNFSLSLGILIERTLLFSQGDKMSNFEELKASLPRRWLDYYQNNQAWIKCLMNSRGSWRKTPDGGKRPSADIIIAAATALEPKLSVWMYPFCQLSSDGDKLVEVLGLNFDSEKKELEKSEKELLISNSHTEYLNGFREKQLSVEKNKVIIFEELLKILPDKWLDYYQNNQPWIKSLMDSRGWWRKTSEGGKRPNSDIIIGAMTVLESQLSVWMYPFCQLSSDGDKLLEVLGLNFDPEKKQLEKKERELSNSLYPTEDPVLQKIRQELQRENLNKPS</sequence>
<proteinExistence type="predicted"/>
<organism evidence="1 2">
    <name type="scientific">Microcystis aeruginosa NIES-2549</name>
    <dbReference type="NCBI Taxonomy" id="1641812"/>
    <lineage>
        <taxon>Bacteria</taxon>
        <taxon>Bacillati</taxon>
        <taxon>Cyanobacteriota</taxon>
        <taxon>Cyanophyceae</taxon>
        <taxon>Oscillatoriophycideae</taxon>
        <taxon>Chroococcales</taxon>
        <taxon>Microcystaceae</taxon>
        <taxon>Microcystis</taxon>
    </lineage>
</organism>
<dbReference type="HOGENOM" id="CLU_1093318_0_0_3"/>
<dbReference type="Proteomes" id="UP000034103">
    <property type="component" value="Chromosome"/>
</dbReference>
<dbReference type="Pfam" id="PF17265">
    <property type="entry name" value="DUF5331"/>
    <property type="match status" value="2"/>
</dbReference>
<protein>
    <submittedName>
        <fullName evidence="1">Uncharacterized protein</fullName>
    </submittedName>
</protein>
<name>A0A0F6RMN8_MICAE</name>
<accession>A0A0F6RMN8</accession>